<accession>A0A9D9EJL6</accession>
<dbReference type="Gene3D" id="1.10.10.60">
    <property type="entry name" value="Homeodomain-like"/>
    <property type="match status" value="1"/>
</dbReference>
<dbReference type="GO" id="GO:0043565">
    <property type="term" value="F:sequence-specific DNA binding"/>
    <property type="evidence" value="ECO:0007669"/>
    <property type="project" value="InterPro"/>
</dbReference>
<organism evidence="6 7">
    <name type="scientific">Candidatus Cryptobacteroides merdigallinarum</name>
    <dbReference type="NCBI Taxonomy" id="2840770"/>
    <lineage>
        <taxon>Bacteria</taxon>
        <taxon>Pseudomonadati</taxon>
        <taxon>Bacteroidota</taxon>
        <taxon>Bacteroidia</taxon>
        <taxon>Bacteroidales</taxon>
        <taxon>Candidatus Cryptobacteroides</taxon>
    </lineage>
</organism>
<comment type="caution">
    <text evidence="6">The sequence shown here is derived from an EMBL/GenBank/DDBJ whole genome shotgun (WGS) entry which is preliminary data.</text>
</comment>
<evidence type="ECO:0000256" key="3">
    <source>
        <dbReference type="ARBA" id="ARBA00023163"/>
    </source>
</evidence>
<dbReference type="PROSITE" id="PS01124">
    <property type="entry name" value="HTH_ARAC_FAMILY_2"/>
    <property type="match status" value="1"/>
</dbReference>
<protein>
    <submittedName>
        <fullName evidence="6">AraC family transcriptional regulator</fullName>
    </submittedName>
</protein>
<dbReference type="SMART" id="SM00342">
    <property type="entry name" value="HTH_ARAC"/>
    <property type="match status" value="1"/>
</dbReference>
<evidence type="ECO:0000313" key="6">
    <source>
        <dbReference type="EMBL" id="MBO8448163.1"/>
    </source>
</evidence>
<proteinExistence type="predicted"/>
<dbReference type="EMBL" id="JADIMQ010000040">
    <property type="protein sequence ID" value="MBO8448163.1"/>
    <property type="molecule type" value="Genomic_DNA"/>
</dbReference>
<evidence type="ECO:0000256" key="4">
    <source>
        <dbReference type="SAM" id="MobiDB-lite"/>
    </source>
</evidence>
<feature type="region of interest" description="Disordered" evidence="4">
    <location>
        <begin position="27"/>
        <end position="48"/>
    </location>
</feature>
<sequence length="176" mass="19790">MAFLFYSSFRNSFAGVRCCGAGGAERTVEGPSPSEGPGESCGGGGKASGVESRMEETLADIYARIENYFQTEKPYLEGYVSITGLAQLLYTNKMYVSLAVKRFSGLNFCQYVNRHRVRYAMVLFRRNQGLRMSELAQLSGFNSVTSFNISFRYFMDETPGDWCRRCRKGICDEMPL</sequence>
<dbReference type="InterPro" id="IPR018060">
    <property type="entry name" value="HTH_AraC"/>
</dbReference>
<dbReference type="Pfam" id="PF12833">
    <property type="entry name" value="HTH_18"/>
    <property type="match status" value="1"/>
</dbReference>
<keyword evidence="3" id="KW-0804">Transcription</keyword>
<keyword evidence="2" id="KW-0238">DNA-binding</keyword>
<evidence type="ECO:0000259" key="5">
    <source>
        <dbReference type="PROSITE" id="PS01124"/>
    </source>
</evidence>
<feature type="compositionally biased region" description="Low complexity" evidence="4">
    <location>
        <begin position="29"/>
        <end position="38"/>
    </location>
</feature>
<evidence type="ECO:0000256" key="1">
    <source>
        <dbReference type="ARBA" id="ARBA00023015"/>
    </source>
</evidence>
<dbReference type="PANTHER" id="PTHR43280:SF2">
    <property type="entry name" value="HTH-TYPE TRANSCRIPTIONAL REGULATOR EXSA"/>
    <property type="match status" value="1"/>
</dbReference>
<reference evidence="6" key="1">
    <citation type="submission" date="2020-10" db="EMBL/GenBank/DDBJ databases">
        <authorList>
            <person name="Gilroy R."/>
        </authorList>
    </citation>
    <scope>NUCLEOTIDE SEQUENCE</scope>
    <source>
        <strain evidence="6">20514</strain>
    </source>
</reference>
<dbReference type="AlphaFoldDB" id="A0A9D9EJL6"/>
<name>A0A9D9EJL6_9BACT</name>
<dbReference type="Proteomes" id="UP000810252">
    <property type="component" value="Unassembled WGS sequence"/>
</dbReference>
<reference evidence="6" key="2">
    <citation type="journal article" date="2021" name="PeerJ">
        <title>Extensive microbial diversity within the chicken gut microbiome revealed by metagenomics and culture.</title>
        <authorList>
            <person name="Gilroy R."/>
            <person name="Ravi A."/>
            <person name="Getino M."/>
            <person name="Pursley I."/>
            <person name="Horton D.L."/>
            <person name="Alikhan N.F."/>
            <person name="Baker D."/>
            <person name="Gharbi K."/>
            <person name="Hall N."/>
            <person name="Watson M."/>
            <person name="Adriaenssens E.M."/>
            <person name="Foster-Nyarko E."/>
            <person name="Jarju S."/>
            <person name="Secka A."/>
            <person name="Antonio M."/>
            <person name="Oren A."/>
            <person name="Chaudhuri R.R."/>
            <person name="La Ragione R."/>
            <person name="Hildebrand F."/>
            <person name="Pallen M.J."/>
        </authorList>
    </citation>
    <scope>NUCLEOTIDE SEQUENCE</scope>
    <source>
        <strain evidence="6">20514</strain>
    </source>
</reference>
<feature type="domain" description="HTH araC/xylS-type" evidence="5">
    <location>
        <begin position="59"/>
        <end position="165"/>
    </location>
</feature>
<evidence type="ECO:0000256" key="2">
    <source>
        <dbReference type="ARBA" id="ARBA00023125"/>
    </source>
</evidence>
<dbReference type="SUPFAM" id="SSF46689">
    <property type="entry name" value="Homeodomain-like"/>
    <property type="match status" value="1"/>
</dbReference>
<dbReference type="PANTHER" id="PTHR43280">
    <property type="entry name" value="ARAC-FAMILY TRANSCRIPTIONAL REGULATOR"/>
    <property type="match status" value="1"/>
</dbReference>
<evidence type="ECO:0000313" key="7">
    <source>
        <dbReference type="Proteomes" id="UP000810252"/>
    </source>
</evidence>
<gene>
    <name evidence="6" type="ORF">IAC29_02690</name>
</gene>
<keyword evidence="1" id="KW-0805">Transcription regulation</keyword>
<dbReference type="GO" id="GO:0003700">
    <property type="term" value="F:DNA-binding transcription factor activity"/>
    <property type="evidence" value="ECO:0007669"/>
    <property type="project" value="InterPro"/>
</dbReference>
<dbReference type="InterPro" id="IPR009057">
    <property type="entry name" value="Homeodomain-like_sf"/>
</dbReference>